<feature type="domain" description="Helix-hairpin-helix DNA-binding motif class 1" evidence="22">
    <location>
        <begin position="91"/>
        <end position="110"/>
    </location>
</feature>
<dbReference type="InterPro" id="IPR050243">
    <property type="entry name" value="PHP_phosphatase"/>
</dbReference>
<dbReference type="SUPFAM" id="SSF47802">
    <property type="entry name" value="DNA polymerase beta, N-terminal domain-like"/>
    <property type="match status" value="1"/>
</dbReference>
<dbReference type="InterPro" id="IPR016195">
    <property type="entry name" value="Pol/histidinol_Pase-like"/>
</dbReference>
<dbReference type="InterPro" id="IPR010994">
    <property type="entry name" value="RuvA_2-like"/>
</dbReference>
<dbReference type="InterPro" id="IPR043519">
    <property type="entry name" value="NT_sf"/>
</dbReference>
<comment type="subcellular location">
    <subcellularLocation>
        <location evidence="2">Cytoplasm</location>
    </subcellularLocation>
</comment>
<keyword evidence="8" id="KW-0808">Transferase</keyword>
<dbReference type="InterPro" id="IPR004013">
    <property type="entry name" value="PHP_dom"/>
</dbReference>
<dbReference type="GO" id="GO:0003887">
    <property type="term" value="F:DNA-directed DNA polymerase activity"/>
    <property type="evidence" value="ECO:0007669"/>
    <property type="project" value="UniProtKB-KW"/>
</dbReference>
<organism evidence="25 26">
    <name type="scientific">Alkaliphilus serpentinus</name>
    <dbReference type="NCBI Taxonomy" id="1482731"/>
    <lineage>
        <taxon>Bacteria</taxon>
        <taxon>Bacillati</taxon>
        <taxon>Bacillota</taxon>
        <taxon>Clostridia</taxon>
        <taxon>Peptostreptococcales</taxon>
        <taxon>Natronincolaceae</taxon>
        <taxon>Alkaliphilus</taxon>
    </lineage>
</organism>
<dbReference type="Gene3D" id="3.20.20.140">
    <property type="entry name" value="Metal-dependent hydrolases"/>
    <property type="match status" value="1"/>
</dbReference>
<dbReference type="FunFam" id="3.20.20.140:FF:000047">
    <property type="entry name" value="PHP domain-containing protein"/>
    <property type="match status" value="1"/>
</dbReference>
<dbReference type="Proteomes" id="UP000465601">
    <property type="component" value="Unassembled WGS sequence"/>
</dbReference>
<keyword evidence="25" id="KW-0269">Exonuclease</keyword>
<feature type="domain" description="Polymerase/histidinol phosphatase N-terminal" evidence="23">
    <location>
        <begin position="339"/>
        <end position="418"/>
    </location>
</feature>
<feature type="domain" description="Helix-hairpin-helix DNA-binding motif class 1" evidence="22">
    <location>
        <begin position="51"/>
        <end position="70"/>
    </location>
</feature>
<evidence type="ECO:0000256" key="5">
    <source>
        <dbReference type="ARBA" id="ARBA00020020"/>
    </source>
</evidence>
<comment type="catalytic activity">
    <reaction evidence="19">
        <text>a 5'-end 2'-deoxyribose-2'-deoxyribonucleotide-DNA = (2E,4S)-4-hydroxypenten-2-al-5-phosphate + a 5'-end 5'-phospho-2'-deoxyribonucleoside-DNA + H(+)</text>
        <dbReference type="Rhea" id="RHEA:76255"/>
        <dbReference type="Rhea" id="RHEA-COMP:13180"/>
        <dbReference type="Rhea" id="RHEA-COMP:18657"/>
        <dbReference type="ChEBI" id="CHEBI:15378"/>
        <dbReference type="ChEBI" id="CHEBI:136412"/>
        <dbReference type="ChEBI" id="CHEBI:195194"/>
        <dbReference type="ChEBI" id="CHEBI:195195"/>
    </reaction>
</comment>
<dbReference type="Pfam" id="PF14716">
    <property type="entry name" value="HHH_8"/>
    <property type="match status" value="1"/>
</dbReference>
<dbReference type="Gene3D" id="3.30.460.10">
    <property type="entry name" value="Beta Polymerase, domain 2"/>
    <property type="match status" value="1"/>
</dbReference>
<evidence type="ECO:0000256" key="7">
    <source>
        <dbReference type="ARBA" id="ARBA00022634"/>
    </source>
</evidence>
<dbReference type="Gene3D" id="3.30.210.10">
    <property type="entry name" value="DNA polymerase, thumb domain"/>
    <property type="match status" value="1"/>
</dbReference>
<comment type="cofactor">
    <cofactor evidence="1">
        <name>Mg(2+)</name>
        <dbReference type="ChEBI" id="CHEBI:18420"/>
    </cofactor>
</comment>
<dbReference type="Pfam" id="PF14520">
    <property type="entry name" value="HHH_5"/>
    <property type="match status" value="1"/>
</dbReference>
<dbReference type="Gene3D" id="1.10.150.110">
    <property type="entry name" value="DNA polymerase beta, N-terminal domain-like"/>
    <property type="match status" value="1"/>
</dbReference>
<dbReference type="GO" id="GO:0008270">
    <property type="term" value="F:zinc ion binding"/>
    <property type="evidence" value="ECO:0007669"/>
    <property type="project" value="TreeGrafter"/>
</dbReference>
<keyword evidence="6" id="KW-0488">Methylation</keyword>
<dbReference type="PRINTS" id="PR00870">
    <property type="entry name" value="DNAPOLXBETA"/>
</dbReference>
<evidence type="ECO:0000259" key="24">
    <source>
        <dbReference type="SMART" id="SM00483"/>
    </source>
</evidence>
<keyword evidence="25" id="KW-0378">Hydrolase</keyword>
<dbReference type="GO" id="GO:0003677">
    <property type="term" value="F:DNA binding"/>
    <property type="evidence" value="ECO:0007669"/>
    <property type="project" value="InterPro"/>
</dbReference>
<sequence length="576" mass="65557">MDKNEISRIFEEIGVLMELKGENPFKVRAYYNGARIIELMEEDLHQLVEENRLHEIEGIGKALEEKIIELVKTGELEFYRRLKEEFPEGLLELLKIQGLGPKKVRVLYDKLNITSVEELERACLEDKLSNLKGFGEKTTKKILEGIENYKNFSGQYLISTGLAYGNEMVKVLKTNPLIKRVSLAGSIRRHKETIKDIDIIASCDEDNRLAVMDFFTSLEGIKDVKEKGITKSSLRLPMGINVDLRLVGDGEYPNALQHFTGSKEHNTALRQRAKEMGYKVNEYGIFKGDNPQPVKTEEDLYKLLQLDYIPPEIRENNGEIEAAEKGNLPNLIKTSDIKGVMHIHSNYSDGHNTIEELVQKGISLGFKYIGISDHSRSAIYAGGLKEEDIKRQHEEIGILQEKYKDIVILKGIESDILADGSLDYSDEVLESFDYIIGSIHSNFSMDINTMTKRLIKAINNRYLTILGHATGRLLLSRPSYTLDIEAVIEACGKNQVAIEINSNPHRLELDWRMCRFAKERGVFIAIEPDAHRVEGIDDIQYGVGVARKGWLEEANVLNSWETDKVLEFLRKRKSNI</sequence>
<dbReference type="PANTHER" id="PTHR36928">
    <property type="entry name" value="PHOSPHATASE YCDX-RELATED"/>
    <property type="match status" value="1"/>
</dbReference>
<comment type="caution">
    <text evidence="25">The sequence shown here is derived from an EMBL/GenBank/DDBJ whole genome shotgun (WGS) entry which is preliminary data.</text>
</comment>
<evidence type="ECO:0000256" key="6">
    <source>
        <dbReference type="ARBA" id="ARBA00022481"/>
    </source>
</evidence>
<dbReference type="Gene3D" id="1.10.150.20">
    <property type="entry name" value="5' to 3' exonuclease, C-terminal subdomain"/>
    <property type="match status" value="1"/>
</dbReference>
<dbReference type="InterPro" id="IPR010996">
    <property type="entry name" value="HHH_MUS81"/>
</dbReference>
<gene>
    <name evidence="25" type="primary">polX</name>
    <name evidence="25" type="ORF">F8153_10340</name>
</gene>
<evidence type="ECO:0000256" key="17">
    <source>
        <dbReference type="ARBA" id="ARBA00035726"/>
    </source>
</evidence>
<dbReference type="GO" id="GO:0140078">
    <property type="term" value="F:class I DNA-(apurinic or apyrimidinic site) endonuclease activity"/>
    <property type="evidence" value="ECO:0007669"/>
    <property type="project" value="UniProtKB-EC"/>
</dbReference>
<dbReference type="OrthoDB" id="9808747at2"/>
<keyword evidence="14" id="KW-0915">Sodium</keyword>
<protein>
    <recommendedName>
        <fullName evidence="5">DNA polymerase beta</fullName>
        <ecNumber evidence="3">2.7.7.7</ecNumber>
        <ecNumber evidence="4">4.2.99.18</ecNumber>
    </recommendedName>
    <alternativeName>
        <fullName evidence="16">5'-deoxyribose-phosphate lyase</fullName>
    </alternativeName>
    <alternativeName>
        <fullName evidence="17">AP lyase</fullName>
    </alternativeName>
</protein>
<comment type="catalytic activity">
    <reaction evidence="18">
        <text>2'-deoxyribonucleotide-(2'-deoxyribose 5'-phosphate)-2'-deoxyribonucleotide-DNA = a 3'-end 2'-deoxyribonucleotide-(2,3-dehydro-2,3-deoxyribose 5'-phosphate)-DNA + a 5'-end 5'-phospho-2'-deoxyribonucleoside-DNA + H(+)</text>
        <dbReference type="Rhea" id="RHEA:66592"/>
        <dbReference type="Rhea" id="RHEA-COMP:13180"/>
        <dbReference type="Rhea" id="RHEA-COMP:16897"/>
        <dbReference type="Rhea" id="RHEA-COMP:17067"/>
        <dbReference type="ChEBI" id="CHEBI:15378"/>
        <dbReference type="ChEBI" id="CHEBI:136412"/>
        <dbReference type="ChEBI" id="CHEBI:157695"/>
        <dbReference type="ChEBI" id="CHEBI:167181"/>
        <dbReference type="EC" id="4.2.99.18"/>
    </reaction>
</comment>
<evidence type="ECO:0000256" key="21">
    <source>
        <dbReference type="ARBA" id="ARBA00049244"/>
    </source>
</evidence>
<dbReference type="SMART" id="SM00483">
    <property type="entry name" value="POLXc"/>
    <property type="match status" value="1"/>
</dbReference>
<comment type="catalytic activity">
    <reaction evidence="21">
        <text>DNA(n) + a 2'-deoxyribonucleoside 5'-triphosphate = DNA(n+1) + diphosphate</text>
        <dbReference type="Rhea" id="RHEA:22508"/>
        <dbReference type="Rhea" id="RHEA-COMP:17339"/>
        <dbReference type="Rhea" id="RHEA-COMP:17340"/>
        <dbReference type="ChEBI" id="CHEBI:33019"/>
        <dbReference type="ChEBI" id="CHEBI:61560"/>
        <dbReference type="ChEBI" id="CHEBI:173112"/>
        <dbReference type="EC" id="2.7.7.7"/>
    </reaction>
</comment>
<dbReference type="SMART" id="SM00481">
    <property type="entry name" value="POLIIIAc"/>
    <property type="match status" value="1"/>
</dbReference>
<keyword evidence="26" id="KW-1185">Reference proteome</keyword>
<dbReference type="CDD" id="cd00141">
    <property type="entry name" value="NT_POLXc"/>
    <property type="match status" value="1"/>
</dbReference>
<evidence type="ECO:0000256" key="4">
    <source>
        <dbReference type="ARBA" id="ARBA00012720"/>
    </source>
</evidence>
<dbReference type="InterPro" id="IPR003583">
    <property type="entry name" value="Hlx-hairpin-Hlx_DNA-bd_motif"/>
</dbReference>
<evidence type="ECO:0000259" key="23">
    <source>
        <dbReference type="SMART" id="SM00481"/>
    </source>
</evidence>
<proteinExistence type="predicted"/>
<accession>A0A833M945</accession>
<evidence type="ECO:0000256" key="10">
    <source>
        <dbReference type="ARBA" id="ARBA00022705"/>
    </source>
</evidence>
<dbReference type="CDD" id="cd07436">
    <property type="entry name" value="PHP_PolX"/>
    <property type="match status" value="1"/>
</dbReference>
<dbReference type="EMBL" id="WBZB01000037">
    <property type="protein sequence ID" value="KAB3529046.1"/>
    <property type="molecule type" value="Genomic_DNA"/>
</dbReference>
<dbReference type="SUPFAM" id="SSF89550">
    <property type="entry name" value="PHP domain-like"/>
    <property type="match status" value="1"/>
</dbReference>
<dbReference type="InterPro" id="IPR037160">
    <property type="entry name" value="DNA_Pol_thumb_sf"/>
</dbReference>
<dbReference type="InterPro" id="IPR027421">
    <property type="entry name" value="DNA_pol_lamdba_lyase_dom_sf"/>
</dbReference>
<reference evidence="25 26" key="1">
    <citation type="submission" date="2019-10" db="EMBL/GenBank/DDBJ databases">
        <title>Alkaliphilus serpentinus sp. nov. and Alkaliphilus pronyensis sp. nov., two novel anaerobic alkaliphilic species isolated from the serpentinized-hosted hydrothermal field of the Prony Bay (New Caledonia).</title>
        <authorList>
            <person name="Postec A."/>
        </authorList>
    </citation>
    <scope>NUCLEOTIDE SEQUENCE [LARGE SCALE GENOMIC DNA]</scope>
    <source>
        <strain evidence="25 26">LacT</strain>
    </source>
</reference>
<dbReference type="AlphaFoldDB" id="A0A833M945"/>
<feature type="domain" description="DNA-directed DNA polymerase X" evidence="24">
    <location>
        <begin position="2"/>
        <end position="315"/>
    </location>
</feature>
<dbReference type="GO" id="GO:0006281">
    <property type="term" value="P:DNA repair"/>
    <property type="evidence" value="ECO:0007669"/>
    <property type="project" value="UniProtKB-KW"/>
</dbReference>
<dbReference type="EC" id="4.2.99.18" evidence="4"/>
<keyword evidence="10" id="KW-0235">DNA replication</keyword>
<dbReference type="PANTHER" id="PTHR36928:SF1">
    <property type="entry name" value="PHOSPHATASE YCDX-RELATED"/>
    <property type="match status" value="1"/>
</dbReference>
<keyword evidence="25" id="KW-0540">Nuclease</keyword>
<dbReference type="GO" id="GO:0042578">
    <property type="term" value="F:phosphoric ester hydrolase activity"/>
    <property type="evidence" value="ECO:0007669"/>
    <property type="project" value="TreeGrafter"/>
</dbReference>
<keyword evidence="15" id="KW-0234">DNA repair</keyword>
<dbReference type="EC" id="2.7.7.7" evidence="3"/>
<dbReference type="SUPFAM" id="SSF47781">
    <property type="entry name" value="RuvA domain 2-like"/>
    <property type="match status" value="1"/>
</dbReference>
<evidence type="ECO:0000256" key="13">
    <source>
        <dbReference type="ARBA" id="ARBA00022932"/>
    </source>
</evidence>
<dbReference type="RefSeq" id="WP_151866283.1">
    <property type="nucleotide sequence ID" value="NZ_WBZB01000037.1"/>
</dbReference>
<dbReference type="InterPro" id="IPR029398">
    <property type="entry name" value="PolB_thumb"/>
</dbReference>
<dbReference type="PIRSF" id="PIRSF005047">
    <property type="entry name" value="UCP005047_YshC"/>
    <property type="match status" value="1"/>
</dbReference>
<evidence type="ECO:0000256" key="2">
    <source>
        <dbReference type="ARBA" id="ARBA00004496"/>
    </source>
</evidence>
<evidence type="ECO:0000256" key="15">
    <source>
        <dbReference type="ARBA" id="ARBA00023204"/>
    </source>
</evidence>
<evidence type="ECO:0000256" key="9">
    <source>
        <dbReference type="ARBA" id="ARBA00022695"/>
    </source>
</evidence>
<dbReference type="GO" id="GO:0004527">
    <property type="term" value="F:exonuclease activity"/>
    <property type="evidence" value="ECO:0007669"/>
    <property type="project" value="UniProtKB-KW"/>
</dbReference>
<dbReference type="GO" id="GO:0005829">
    <property type="term" value="C:cytosol"/>
    <property type="evidence" value="ECO:0007669"/>
    <property type="project" value="TreeGrafter"/>
</dbReference>
<evidence type="ECO:0000256" key="16">
    <source>
        <dbReference type="ARBA" id="ARBA00035717"/>
    </source>
</evidence>
<dbReference type="InterPro" id="IPR002008">
    <property type="entry name" value="DNA_pol_X_beta-like"/>
</dbReference>
<dbReference type="InterPro" id="IPR002054">
    <property type="entry name" value="DNA-dir_DNA_pol_X"/>
</dbReference>
<keyword evidence="7" id="KW-0237">DNA synthesis</keyword>
<keyword evidence="11" id="KW-0227">DNA damage</keyword>
<dbReference type="SMART" id="SM00278">
    <property type="entry name" value="HhH1"/>
    <property type="match status" value="3"/>
</dbReference>
<evidence type="ECO:0000259" key="22">
    <source>
        <dbReference type="SMART" id="SM00278"/>
    </source>
</evidence>
<dbReference type="Pfam" id="PF02811">
    <property type="entry name" value="PHP"/>
    <property type="match status" value="1"/>
</dbReference>
<dbReference type="Pfam" id="PF14791">
    <property type="entry name" value="DNA_pol_B_thumb"/>
    <property type="match status" value="1"/>
</dbReference>
<evidence type="ECO:0000256" key="11">
    <source>
        <dbReference type="ARBA" id="ARBA00022763"/>
    </source>
</evidence>
<dbReference type="InterPro" id="IPR022311">
    <property type="entry name" value="PolX-like"/>
</dbReference>
<feature type="domain" description="Helix-hairpin-helix DNA-binding motif class 1" evidence="22">
    <location>
        <begin position="126"/>
        <end position="145"/>
    </location>
</feature>
<evidence type="ECO:0000256" key="19">
    <source>
        <dbReference type="ARBA" id="ARBA00044678"/>
    </source>
</evidence>
<name>A0A833M945_9FIRM</name>
<dbReference type="InterPro" id="IPR003141">
    <property type="entry name" value="Pol/His_phosphatase_N"/>
</dbReference>
<evidence type="ECO:0000256" key="12">
    <source>
        <dbReference type="ARBA" id="ARBA00022843"/>
    </source>
</evidence>
<keyword evidence="13" id="KW-0239">DNA-directed DNA polymerase</keyword>
<comment type="function">
    <text evidence="20">Repair polymerase that plays a key role in base-excision repair. During this process, the damaged base is excised by specific DNA glycosylases, the DNA backbone is nicked at the abasic site by an apurinic/apyrimidic (AP) endonuclease, and POLB removes 5'-deoxyribose-phosphate from the preincised AP site acting as a 5'-deoxyribose-phosphate lyase (5'-dRP lyase); through its DNA polymerase activity, it adds one nucleotide to the 3' end of the arising single-nucleotide gap. Conducts 'gap-filling' DNA synthesis in a stepwise distributive fashion rather than in a processive fashion as for other DNA polymerases. It is also able to cleave sugar-phosphate bonds 3' to an intact AP site, acting as an AP lyase.</text>
</comment>
<evidence type="ECO:0000256" key="8">
    <source>
        <dbReference type="ARBA" id="ARBA00022679"/>
    </source>
</evidence>
<dbReference type="NCBIfam" id="NF006375">
    <property type="entry name" value="PRK08609.1"/>
    <property type="match status" value="1"/>
</dbReference>
<evidence type="ECO:0000256" key="1">
    <source>
        <dbReference type="ARBA" id="ARBA00001946"/>
    </source>
</evidence>
<dbReference type="InterPro" id="IPR047967">
    <property type="entry name" value="PolX_PHP"/>
</dbReference>
<dbReference type="SUPFAM" id="SSF81301">
    <property type="entry name" value="Nucleotidyltransferase"/>
    <property type="match status" value="1"/>
</dbReference>
<evidence type="ECO:0000256" key="3">
    <source>
        <dbReference type="ARBA" id="ARBA00012417"/>
    </source>
</evidence>
<evidence type="ECO:0000256" key="18">
    <source>
        <dbReference type="ARBA" id="ARBA00044632"/>
    </source>
</evidence>
<evidence type="ECO:0000313" key="26">
    <source>
        <dbReference type="Proteomes" id="UP000465601"/>
    </source>
</evidence>
<evidence type="ECO:0000256" key="14">
    <source>
        <dbReference type="ARBA" id="ARBA00023053"/>
    </source>
</evidence>
<keyword evidence="9" id="KW-0548">Nucleotidyltransferase</keyword>
<evidence type="ECO:0000313" key="25">
    <source>
        <dbReference type="EMBL" id="KAB3529046.1"/>
    </source>
</evidence>
<keyword evidence="12" id="KW-0832">Ubl conjugation</keyword>
<evidence type="ECO:0000256" key="20">
    <source>
        <dbReference type="ARBA" id="ARBA00045548"/>
    </source>
</evidence>